<organism evidence="2 3">
    <name type="scientific">Trichoderma citrinoviride</name>
    <dbReference type="NCBI Taxonomy" id="58853"/>
    <lineage>
        <taxon>Eukaryota</taxon>
        <taxon>Fungi</taxon>
        <taxon>Dikarya</taxon>
        <taxon>Ascomycota</taxon>
        <taxon>Pezizomycotina</taxon>
        <taxon>Sordariomycetes</taxon>
        <taxon>Hypocreomycetidae</taxon>
        <taxon>Hypocreales</taxon>
        <taxon>Hypocreaceae</taxon>
        <taxon>Trichoderma</taxon>
    </lineage>
</organism>
<reference evidence="3" key="1">
    <citation type="submission" date="2016-07" db="EMBL/GenBank/DDBJ databases">
        <title>Multiple horizontal gene transfer events from other fungi enriched the ability of initially mycotrophic Trichoderma (Ascomycota) to feed on dead plant biomass.</title>
        <authorList>
            <consortium name="DOE Joint Genome Institute"/>
            <person name="Atanasova L."/>
            <person name="Chenthamara K."/>
            <person name="Zhang J."/>
            <person name="Grujic M."/>
            <person name="Henrissat B."/>
            <person name="Kuo A."/>
            <person name="Aerts A."/>
            <person name="Salamov A."/>
            <person name="Lipzen A."/>
            <person name="Labutti K."/>
            <person name="Barry K."/>
            <person name="Miao Y."/>
            <person name="Rahimi M.J."/>
            <person name="Shen Q."/>
            <person name="Grigoriev I.V."/>
            <person name="Kubicek C.P."/>
            <person name="Druzhinina I.S."/>
        </authorList>
    </citation>
    <scope>NUCLEOTIDE SEQUENCE [LARGE SCALE GENOMIC DNA]</scope>
    <source>
        <strain evidence="3">TUCIM 6016</strain>
    </source>
</reference>
<evidence type="ECO:0000313" key="2">
    <source>
        <dbReference type="EMBL" id="PTB68960.1"/>
    </source>
</evidence>
<gene>
    <name evidence="2" type="ORF">BBK36DRAFT_1139048</name>
</gene>
<evidence type="ECO:0000256" key="1">
    <source>
        <dbReference type="SAM" id="SignalP"/>
    </source>
</evidence>
<dbReference type="GeneID" id="36601404"/>
<dbReference type="EMBL" id="KZ680209">
    <property type="protein sequence ID" value="PTB68960.1"/>
    <property type="molecule type" value="Genomic_DNA"/>
</dbReference>
<sequence length="164" mass="17887">MAFWKFLLSIVLAGVCGKPTAAKAAKPGLQRKPQKANAGLRLLERAHNGGDELHLNLLPLKLLEMRRQTRTDGHGKCSDDPLLPRSLFSSLRQLVCEMRAMARFLYRYPALGTTRAGHSSHSGAPSCSHRGLGAGLLPRKPPLQCPMSICACFWASPDTQESSL</sequence>
<keyword evidence="1" id="KW-0732">Signal</keyword>
<accession>A0A2T4BI31</accession>
<name>A0A2T4BI31_9HYPO</name>
<dbReference type="Proteomes" id="UP000241546">
    <property type="component" value="Unassembled WGS sequence"/>
</dbReference>
<proteinExistence type="predicted"/>
<evidence type="ECO:0000313" key="3">
    <source>
        <dbReference type="Proteomes" id="UP000241546"/>
    </source>
</evidence>
<keyword evidence="3" id="KW-1185">Reference proteome</keyword>
<feature type="chain" id="PRO_5015562982" evidence="1">
    <location>
        <begin position="18"/>
        <end position="164"/>
    </location>
</feature>
<dbReference type="AlphaFoldDB" id="A0A2T4BI31"/>
<protein>
    <submittedName>
        <fullName evidence="2">Uncharacterized protein</fullName>
    </submittedName>
</protein>
<feature type="signal peptide" evidence="1">
    <location>
        <begin position="1"/>
        <end position="17"/>
    </location>
</feature>
<dbReference type="RefSeq" id="XP_024752280.1">
    <property type="nucleotide sequence ID" value="XM_024893286.1"/>
</dbReference>